<feature type="compositionally biased region" description="Low complexity" evidence="3">
    <location>
        <begin position="728"/>
        <end position="786"/>
    </location>
</feature>
<comment type="caution">
    <text evidence="5">The sequence shown here is derived from an EMBL/GenBank/DDBJ whole genome shotgun (WGS) entry which is preliminary data.</text>
</comment>
<keyword evidence="6" id="KW-1185">Reference proteome</keyword>
<evidence type="ECO:0000256" key="1">
    <source>
        <dbReference type="ARBA" id="ARBA00022669"/>
    </source>
</evidence>
<dbReference type="InterPro" id="IPR051940">
    <property type="entry name" value="Chitin_bind-dev_reg"/>
</dbReference>
<dbReference type="PANTHER" id="PTHR23301:SF0">
    <property type="entry name" value="CHITIN-BINDING TYPE-2 DOMAIN-CONTAINING PROTEIN-RELATED"/>
    <property type="match status" value="1"/>
</dbReference>
<protein>
    <recommendedName>
        <fullName evidence="4">DUF7029 domain-containing protein</fullName>
    </recommendedName>
</protein>
<reference evidence="5" key="1">
    <citation type="submission" date="2021-07" db="EMBL/GenBank/DDBJ databases">
        <title>Elsinoe batatas strain:CRI-CJ2 Genome sequencing and assembly.</title>
        <authorList>
            <person name="Huang L."/>
        </authorList>
    </citation>
    <scope>NUCLEOTIDE SEQUENCE</scope>
    <source>
        <strain evidence="5">CRI-CJ2</strain>
    </source>
</reference>
<dbReference type="OrthoDB" id="160645at2759"/>
<proteinExistence type="predicted"/>
<organism evidence="5 6">
    <name type="scientific">Elsinoe batatas</name>
    <dbReference type="NCBI Taxonomy" id="2601811"/>
    <lineage>
        <taxon>Eukaryota</taxon>
        <taxon>Fungi</taxon>
        <taxon>Dikarya</taxon>
        <taxon>Ascomycota</taxon>
        <taxon>Pezizomycotina</taxon>
        <taxon>Dothideomycetes</taxon>
        <taxon>Dothideomycetidae</taxon>
        <taxon>Myriangiales</taxon>
        <taxon>Elsinoaceae</taxon>
        <taxon>Elsinoe</taxon>
    </lineage>
</organism>
<gene>
    <name evidence="5" type="ORF">KVT40_005383</name>
</gene>
<evidence type="ECO:0000256" key="2">
    <source>
        <dbReference type="ARBA" id="ARBA00023157"/>
    </source>
</evidence>
<dbReference type="Pfam" id="PF22974">
    <property type="entry name" value="DUF7029"/>
    <property type="match status" value="1"/>
</dbReference>
<evidence type="ECO:0000313" key="6">
    <source>
        <dbReference type="Proteomes" id="UP000809789"/>
    </source>
</evidence>
<accession>A0A8K0L640</accession>
<name>A0A8K0L640_9PEZI</name>
<evidence type="ECO:0000313" key="5">
    <source>
        <dbReference type="EMBL" id="KAG8626438.1"/>
    </source>
</evidence>
<feature type="region of interest" description="Disordered" evidence="3">
    <location>
        <begin position="634"/>
        <end position="704"/>
    </location>
</feature>
<feature type="domain" description="DUF7029" evidence="4">
    <location>
        <begin position="64"/>
        <end position="153"/>
    </location>
</feature>
<evidence type="ECO:0000259" key="4">
    <source>
        <dbReference type="Pfam" id="PF22974"/>
    </source>
</evidence>
<dbReference type="InterPro" id="IPR054293">
    <property type="entry name" value="DUF7029"/>
</dbReference>
<feature type="region of interest" description="Disordered" evidence="3">
    <location>
        <begin position="728"/>
        <end position="787"/>
    </location>
</feature>
<dbReference type="AlphaFoldDB" id="A0A8K0L640"/>
<keyword evidence="2" id="KW-1015">Disulfide bond</keyword>
<evidence type="ECO:0000256" key="3">
    <source>
        <dbReference type="SAM" id="MobiDB-lite"/>
    </source>
</evidence>
<dbReference type="EMBL" id="JAESVG020000006">
    <property type="protein sequence ID" value="KAG8626438.1"/>
    <property type="molecule type" value="Genomic_DNA"/>
</dbReference>
<keyword evidence="1" id="KW-0147">Chitin-binding</keyword>
<dbReference type="Proteomes" id="UP000809789">
    <property type="component" value="Unassembled WGS sequence"/>
</dbReference>
<sequence>MTLAEPVTSKETARPVSLMPVVPTDAITRSLKALAPATNASLYYAGSEPGSSESMVAKINAVLQYDSVVLDCSAFVQAVSCSATQMTVEFNDRSAFQKAVSSWKAPFILISGSSTCGDERENSLFVVQSIKSAYPTITASGSLKDMQAVYKTMQVDLGTVNTTSSNTSTPAVPDCTSSTLSLPNAACGIGFDQALDDKLTYYTGNDSQILGQIAPELYGPITTTKLTKRNYWDDAMGPALQLGECVKQVNAKFPHGGQAADELLNQCTEEKKNYSPSRSGLLDSWFAALDAVLTKTLQTSGNVFTALARLLIARDGAGSGKNGVDFNSDFTLNKELPKAVASSPWGNQYRFFRWSANLDTQSHLKAAALDEIMSIKEKLLPGSTTAAGAPVNGLSVEVFCVDCSFRRNTKMTASVSLVNGERSTGWIDFRGDMTLDLYLGLSLLFGYTVDWETDTLQSDFKGVTIFKVLSLAPYFAVKAKASLEVKALGQALYGLRMKWPNYYVHIDLVDDKKSYATGFAPEQSNQKFTAWAVVGAGIAFRFPISVGAKLGLFGKFGPPVAMVVEPGLGAHAQYLSGQVPDIKVGNCIGFSWGIEFLQTVSLSIFKLKTIPLTAFTVPLIQQCVGLLYTGPSTTTTTTTTTRSTTTTTRTTNTTTRPTTTTTRPTTTTTTSPLTSTTTTTRPPTTTTTTTTTAMTTSGTTSGSTAITSSLTMLSLTTTSSTTTSSISAIQSSETATTPTTSTTSALASSLPRTTTSLSTTSLLSTSASTTSTETTTTTTSASATASVDPDCVPADHAYVSTDSQVWALSDPQPVNATELSEGGFTMTTGTSRENCIEQCVTIGNTCRAAVYSGANAACWTLVQGTPRQAPASIVDGSTGVTAVRVQTNVCSAGPVTRAKAGNNSSPLSPLRTTAENSSVAITDLAGAFFFTPSASNHVIVNANNGSSIPSAFNAETNLILRSVEKYLIYYPSVMAATGVSRLRLAPLTKMPQTASLVIFAGSSSPQGDVLLPIGGLQTPFATVACSLQNTDEVRFFLVPFGTTDVAYLKNVDLEETVFGDVVVDCFFVSMASKGVATLIGGTLGGV</sequence>
<dbReference type="GO" id="GO:0008061">
    <property type="term" value="F:chitin binding"/>
    <property type="evidence" value="ECO:0007669"/>
    <property type="project" value="UniProtKB-KW"/>
</dbReference>
<dbReference type="PANTHER" id="PTHR23301">
    <property type="entry name" value="CHITIN BINDING PERITROPHIN-A"/>
    <property type="match status" value="1"/>
</dbReference>